<proteinExistence type="predicted"/>
<comment type="caution">
    <text evidence="3">The sequence shown here is derived from an EMBL/GenBank/DDBJ whole genome shotgun (WGS) entry which is preliminary data.</text>
</comment>
<protein>
    <submittedName>
        <fullName evidence="3">Uncharacterized protein</fullName>
    </submittedName>
</protein>
<keyword evidence="4" id="KW-1185">Reference proteome</keyword>
<feature type="transmembrane region" description="Helical" evidence="2">
    <location>
        <begin position="15"/>
        <end position="35"/>
    </location>
</feature>
<feature type="region of interest" description="Disordered" evidence="1">
    <location>
        <begin position="190"/>
        <end position="216"/>
    </location>
</feature>
<gene>
    <name evidence="3" type="ORF">WN67_27830</name>
</gene>
<keyword evidence="2" id="KW-0472">Membrane</keyword>
<evidence type="ECO:0000313" key="3">
    <source>
        <dbReference type="EMBL" id="KKE98694.1"/>
    </source>
</evidence>
<feature type="transmembrane region" description="Helical" evidence="2">
    <location>
        <begin position="71"/>
        <end position="89"/>
    </location>
</feature>
<feature type="transmembrane region" description="Helical" evidence="2">
    <location>
        <begin position="41"/>
        <end position="59"/>
    </location>
</feature>
<dbReference type="Proteomes" id="UP000034150">
    <property type="component" value="Unassembled WGS sequence"/>
</dbReference>
<accession>A0A0M2JUY2</accession>
<evidence type="ECO:0000256" key="2">
    <source>
        <dbReference type="SAM" id="Phobius"/>
    </source>
</evidence>
<name>A0A0M2JUY2_9MYCO</name>
<feature type="transmembrane region" description="Helical" evidence="2">
    <location>
        <begin position="105"/>
        <end position="128"/>
    </location>
</feature>
<dbReference type="AlphaFoldDB" id="A0A0M2JUY2"/>
<keyword evidence="2" id="KW-0812">Transmembrane</keyword>
<keyword evidence="2" id="KW-1133">Transmembrane helix</keyword>
<reference evidence="3 4" key="1">
    <citation type="journal article" date="2015" name="Genome Announc.">
        <title>Draft Genome Sequence of Mycobacterium obuense Strain UC1, Isolated from Patient Sputum.</title>
        <authorList>
            <person name="Greninger A.L."/>
            <person name="Cunningham G."/>
            <person name="Hsu E.D."/>
            <person name="Yu J.M."/>
            <person name="Chiu C.Y."/>
            <person name="Miller S."/>
        </authorList>
    </citation>
    <scope>NUCLEOTIDE SEQUENCE [LARGE SCALE GENOMIC DNA]</scope>
    <source>
        <strain evidence="3 4">UC1</strain>
    </source>
</reference>
<dbReference type="PATRIC" id="fig|1807.13.peg.4583"/>
<organism evidence="3 4">
    <name type="scientific">Mycolicibacterium obuense</name>
    <dbReference type="NCBI Taxonomy" id="1807"/>
    <lineage>
        <taxon>Bacteria</taxon>
        <taxon>Bacillati</taxon>
        <taxon>Actinomycetota</taxon>
        <taxon>Actinomycetes</taxon>
        <taxon>Mycobacteriales</taxon>
        <taxon>Mycobacteriaceae</taxon>
        <taxon>Mycolicibacterium</taxon>
    </lineage>
</organism>
<sequence length="216" mass="22334">MRVAPYTVKTTDSRLAVRLAAMASLGAAIVHVAVVPTHWQQWAPSGVFFLSLALFQLVWARSALVHTTIPVLTAGVLVNAGALVLWAISRTAGAPFGPDAGHVELIAGADVCAMLLQMYVVMGAGWVWYRGLRGAPVPAFASAAIFVGAVGVVAMASTVGVASGLQHGDHHTGGHGQADDHHAEVPEAATTPPALRPAPTPAAEPLTSHEIHDHAH</sequence>
<feature type="compositionally biased region" description="Basic and acidic residues" evidence="1">
    <location>
        <begin position="207"/>
        <end position="216"/>
    </location>
</feature>
<feature type="transmembrane region" description="Helical" evidence="2">
    <location>
        <begin position="140"/>
        <end position="162"/>
    </location>
</feature>
<evidence type="ECO:0000256" key="1">
    <source>
        <dbReference type="SAM" id="MobiDB-lite"/>
    </source>
</evidence>
<evidence type="ECO:0000313" key="4">
    <source>
        <dbReference type="Proteomes" id="UP000034150"/>
    </source>
</evidence>
<dbReference type="EMBL" id="LAUZ02000067">
    <property type="protein sequence ID" value="KKE98694.1"/>
    <property type="molecule type" value="Genomic_DNA"/>
</dbReference>